<dbReference type="InterPro" id="IPR025546">
    <property type="entry name" value="YqzH"/>
</dbReference>
<evidence type="ECO:0000313" key="1">
    <source>
        <dbReference type="EMBL" id="MDQ0161443.1"/>
    </source>
</evidence>
<gene>
    <name evidence="1" type="ORF">J2S06_000513</name>
</gene>
<organism evidence="1 2">
    <name type="scientific">Aeribacillus alveayuensis</name>
    <dbReference type="NCBI Taxonomy" id="279215"/>
    <lineage>
        <taxon>Bacteria</taxon>
        <taxon>Bacillati</taxon>
        <taxon>Bacillota</taxon>
        <taxon>Bacilli</taxon>
        <taxon>Bacillales</taxon>
        <taxon>Bacillaceae</taxon>
        <taxon>Aeribacillus</taxon>
    </lineage>
</organism>
<protein>
    <recommendedName>
        <fullName evidence="3">YqzH-like protein</fullName>
    </recommendedName>
</protein>
<name>A0ABT9VKD6_9BACI</name>
<dbReference type="EMBL" id="JAUSTR010000001">
    <property type="protein sequence ID" value="MDQ0161443.1"/>
    <property type="molecule type" value="Genomic_DNA"/>
</dbReference>
<evidence type="ECO:0000313" key="2">
    <source>
        <dbReference type="Proteomes" id="UP001225646"/>
    </source>
</evidence>
<dbReference type="Pfam" id="PF14164">
    <property type="entry name" value="YqzH"/>
    <property type="match status" value="1"/>
</dbReference>
<reference evidence="1 2" key="1">
    <citation type="submission" date="2023-07" db="EMBL/GenBank/DDBJ databases">
        <title>Genomic Encyclopedia of Type Strains, Phase IV (KMG-IV): sequencing the most valuable type-strain genomes for metagenomic binning, comparative biology and taxonomic classification.</title>
        <authorList>
            <person name="Goeker M."/>
        </authorList>
    </citation>
    <scope>NUCLEOTIDE SEQUENCE [LARGE SCALE GENOMIC DNA]</scope>
    <source>
        <strain evidence="1 2">DSM 19092</strain>
    </source>
</reference>
<evidence type="ECO:0008006" key="3">
    <source>
        <dbReference type="Google" id="ProtNLM"/>
    </source>
</evidence>
<proteinExistence type="predicted"/>
<sequence>MDTKMMKKMIQRSFHQYGCDSFAPLSEEEYERLIKRVLEKKEKEPKEEWYEMVEDIVYEYITNEERLTE</sequence>
<comment type="caution">
    <text evidence="1">The sequence shown here is derived from an EMBL/GenBank/DDBJ whole genome shotgun (WGS) entry which is preliminary data.</text>
</comment>
<dbReference type="Proteomes" id="UP001225646">
    <property type="component" value="Unassembled WGS sequence"/>
</dbReference>
<keyword evidence="2" id="KW-1185">Reference proteome</keyword>
<dbReference type="RefSeq" id="WP_044896429.1">
    <property type="nucleotide sequence ID" value="NZ_JAUSTR010000001.1"/>
</dbReference>
<accession>A0ABT9VKD6</accession>